<feature type="compositionally biased region" description="Polar residues" evidence="6">
    <location>
        <begin position="1"/>
        <end position="14"/>
    </location>
</feature>
<evidence type="ECO:0000259" key="7">
    <source>
        <dbReference type="PROSITE" id="PS50178"/>
    </source>
</evidence>
<reference evidence="8" key="1">
    <citation type="submission" date="2023-07" db="EMBL/GenBank/DDBJ databases">
        <authorList>
            <consortium name="AG Swart"/>
            <person name="Singh M."/>
            <person name="Singh A."/>
            <person name="Seah K."/>
            <person name="Emmerich C."/>
        </authorList>
    </citation>
    <scope>NUCLEOTIDE SEQUENCE</scope>
    <source>
        <strain evidence="8">DP1</strain>
    </source>
</reference>
<accession>A0AAD1X8V4</accession>
<dbReference type="Pfam" id="PF01363">
    <property type="entry name" value="FYVE"/>
    <property type="match status" value="1"/>
</dbReference>
<evidence type="ECO:0000313" key="9">
    <source>
        <dbReference type="Proteomes" id="UP001295684"/>
    </source>
</evidence>
<keyword evidence="5" id="KW-0175">Coiled coil</keyword>
<evidence type="ECO:0000256" key="2">
    <source>
        <dbReference type="ARBA" id="ARBA00022771"/>
    </source>
</evidence>
<keyword evidence="9" id="KW-1185">Reference proteome</keyword>
<dbReference type="SMART" id="SM00064">
    <property type="entry name" value="FYVE"/>
    <property type="match status" value="1"/>
</dbReference>
<dbReference type="GO" id="GO:0008270">
    <property type="term" value="F:zinc ion binding"/>
    <property type="evidence" value="ECO:0007669"/>
    <property type="project" value="UniProtKB-KW"/>
</dbReference>
<evidence type="ECO:0000256" key="4">
    <source>
        <dbReference type="PROSITE-ProRule" id="PRU00091"/>
    </source>
</evidence>
<evidence type="ECO:0000256" key="6">
    <source>
        <dbReference type="SAM" id="MobiDB-lite"/>
    </source>
</evidence>
<dbReference type="InterPro" id="IPR000306">
    <property type="entry name" value="Znf_FYVE"/>
</dbReference>
<dbReference type="Proteomes" id="UP001295684">
    <property type="component" value="Unassembled WGS sequence"/>
</dbReference>
<dbReference type="Gene3D" id="3.30.40.10">
    <property type="entry name" value="Zinc/RING finger domain, C3HC4 (zinc finger)"/>
    <property type="match status" value="1"/>
</dbReference>
<dbReference type="PROSITE" id="PS50178">
    <property type="entry name" value="ZF_FYVE"/>
    <property type="match status" value="1"/>
</dbReference>
<evidence type="ECO:0000256" key="3">
    <source>
        <dbReference type="ARBA" id="ARBA00022833"/>
    </source>
</evidence>
<dbReference type="InterPro" id="IPR017455">
    <property type="entry name" value="Znf_FYVE-rel"/>
</dbReference>
<protein>
    <recommendedName>
        <fullName evidence="7">FYVE-type domain-containing protein</fullName>
    </recommendedName>
</protein>
<feature type="coiled-coil region" evidence="5">
    <location>
        <begin position="207"/>
        <end position="234"/>
    </location>
</feature>
<dbReference type="InterPro" id="IPR011011">
    <property type="entry name" value="Znf_FYVE_PHD"/>
</dbReference>
<feature type="domain" description="FYVE-type" evidence="7">
    <location>
        <begin position="362"/>
        <end position="418"/>
    </location>
</feature>
<feature type="region of interest" description="Disordered" evidence="6">
    <location>
        <begin position="1"/>
        <end position="26"/>
    </location>
</feature>
<comment type="caution">
    <text evidence="8">The sequence shown here is derived from an EMBL/GenBank/DDBJ whole genome shotgun (WGS) entry which is preliminary data.</text>
</comment>
<keyword evidence="3" id="KW-0862">Zinc</keyword>
<sequence length="423" mass="48891">MQTVYSRNSNNSFIKPSEIREADKSRHKKARTLTKIQAKALAKRRLMLRKEVQPKLSQIFRKKINTGAQEKDSLITTQDNNSLLKEKAIIDTFSQDLNLIFKTRQNKLKEKYSQMYLENKMLSSKLEEKENVNMRNTRMLAIYNKKLELLIHKIDGCITLNNEALGNSETSANTETDMELNSTQSQKTANIFNKKRVHKDRPQTKRLKTFKDNYSTLKEKVDRLIETNKHLQAHLEKKEPQISELSESTKVTKSHKRNDDFKTELGKVEKHTSKIGCIKSDRKNYNIRSHYFRISISSSGEMSSISGKGEGEGEENISNLKKRHMAINNQNRCKDINTFQMSQSVSQKIPLTLQKFNDLVSSKEAINCSECDTQFCITTKKHHCRICGKILCGKCSRFTILFKGSKAKSCLNCKKTYDDRVRE</sequence>
<evidence type="ECO:0000256" key="1">
    <source>
        <dbReference type="ARBA" id="ARBA00022723"/>
    </source>
</evidence>
<dbReference type="EMBL" id="CAMPGE010008539">
    <property type="protein sequence ID" value="CAI2367434.1"/>
    <property type="molecule type" value="Genomic_DNA"/>
</dbReference>
<dbReference type="SUPFAM" id="SSF57903">
    <property type="entry name" value="FYVE/PHD zinc finger"/>
    <property type="match status" value="1"/>
</dbReference>
<organism evidence="8 9">
    <name type="scientific">Euplotes crassus</name>
    <dbReference type="NCBI Taxonomy" id="5936"/>
    <lineage>
        <taxon>Eukaryota</taxon>
        <taxon>Sar</taxon>
        <taxon>Alveolata</taxon>
        <taxon>Ciliophora</taxon>
        <taxon>Intramacronucleata</taxon>
        <taxon>Spirotrichea</taxon>
        <taxon>Hypotrichia</taxon>
        <taxon>Euplotida</taxon>
        <taxon>Euplotidae</taxon>
        <taxon>Moneuplotes</taxon>
    </lineage>
</organism>
<dbReference type="InterPro" id="IPR013083">
    <property type="entry name" value="Znf_RING/FYVE/PHD"/>
</dbReference>
<evidence type="ECO:0000256" key="5">
    <source>
        <dbReference type="SAM" id="Coils"/>
    </source>
</evidence>
<evidence type="ECO:0000313" key="8">
    <source>
        <dbReference type="EMBL" id="CAI2367434.1"/>
    </source>
</evidence>
<proteinExistence type="predicted"/>
<keyword evidence="2 4" id="KW-0863">Zinc-finger</keyword>
<dbReference type="AlphaFoldDB" id="A0AAD1X8V4"/>
<keyword evidence="1" id="KW-0479">Metal-binding</keyword>
<name>A0AAD1X8V4_EUPCR</name>
<gene>
    <name evidence="8" type="ORF">ECRASSUSDP1_LOCUS8718</name>
</gene>